<name>A0A4V2NID3_9MOLU</name>
<gene>
    <name evidence="1" type="ORF">C4B25_00075</name>
</gene>
<reference evidence="1 2" key="1">
    <citation type="submission" date="2018-02" db="EMBL/GenBank/DDBJ databases">
        <title>Mycoplasma marinum and Mycoplasma todarodis sp. nov., moderately halophilic and psychrotolerant mycoplasmas isolated from cephalopods.</title>
        <authorList>
            <person name="Viver T."/>
        </authorList>
    </citation>
    <scope>NUCLEOTIDE SEQUENCE [LARGE SCALE GENOMIC DNA]</scope>
    <source>
        <strain evidence="1 2">5H</strain>
    </source>
</reference>
<organism evidence="1 2">
    <name type="scientific">Mycoplasma todarodis</name>
    <dbReference type="NCBI Taxonomy" id="1937191"/>
    <lineage>
        <taxon>Bacteria</taxon>
        <taxon>Bacillati</taxon>
        <taxon>Mycoplasmatota</taxon>
        <taxon>Mollicutes</taxon>
        <taxon>Mycoplasmataceae</taxon>
        <taxon>Mycoplasma</taxon>
    </lineage>
</organism>
<accession>A0A4V2NID3</accession>
<dbReference type="Proteomes" id="UP000291072">
    <property type="component" value="Unassembled WGS sequence"/>
</dbReference>
<sequence length="355" mass="41530">MKNNKNNNLLQNSFIKNFAINNTIKWERYQANEGGTFDINDINDESRLDAYNQEVKKDIITLEQQGLQVVNKIVQETNENEKIKLTRQEAVTLKFFSLLLGVESSDKKDSQEAQLTSILKYFKQFTKTGSISVQKDYYGSMEPNPFEMKVEDLSGNDAEWDEWTKRNVTDKTQALMKVWETIQTRMLIFKFDEPKLLLQESINFKEKNQNGSTKYTFMPIASNIGILFFVDATTSGEQNKEENSIFFENDITKIKNETIYKNAELIKQKQKEYIEEKEVPNKEEEEYQKGLFLLFEASNYYSKEDIFVFDVLKENSRIADVWNAKALIESNSKVLIYQDEKHIKEAEKQVSKISK</sequence>
<comment type="caution">
    <text evidence="1">The sequence shown here is derived from an EMBL/GenBank/DDBJ whole genome shotgun (WGS) entry which is preliminary data.</text>
</comment>
<proteinExistence type="predicted"/>
<dbReference type="EMBL" id="PSZP01000001">
    <property type="protein sequence ID" value="TCG12076.1"/>
    <property type="molecule type" value="Genomic_DNA"/>
</dbReference>
<keyword evidence="2" id="KW-1185">Reference proteome</keyword>
<dbReference type="AlphaFoldDB" id="A0A4V2NID3"/>
<evidence type="ECO:0000313" key="1">
    <source>
        <dbReference type="EMBL" id="TCG12076.1"/>
    </source>
</evidence>
<protein>
    <submittedName>
        <fullName evidence="1">Uncharacterized protein</fullName>
    </submittedName>
</protein>
<dbReference type="RefSeq" id="WP_131613030.1">
    <property type="nucleotide sequence ID" value="NZ_PSZP01000001.1"/>
</dbReference>
<evidence type="ECO:0000313" key="2">
    <source>
        <dbReference type="Proteomes" id="UP000291072"/>
    </source>
</evidence>